<gene>
    <name evidence="2" type="ORF">BDV25DRAFT_167440</name>
</gene>
<evidence type="ECO:0000313" key="2">
    <source>
        <dbReference type="EMBL" id="KAE8144197.1"/>
    </source>
</evidence>
<sequence>MGPLSISECNPATNRMRKHTDCYLFTQIEQRRAEKEKSTTKQTTPEHTIKQSQHRQKNKHHSPAQVHMSEQSISNVLTRLVRGNDMRIKWSRGLCRKSPERRRPVESKAHMRMQQTVDGGLPTKSFWAHCRRKCKGEQERKNIKTHAQVYCRTPDKTTHHTICPLIMDGKKTRQIHNHHKMKLAGGRC</sequence>
<feature type="compositionally biased region" description="Basic residues" evidence="1">
    <location>
        <begin position="52"/>
        <end position="62"/>
    </location>
</feature>
<dbReference type="Proteomes" id="UP000325780">
    <property type="component" value="Unassembled WGS sequence"/>
</dbReference>
<evidence type="ECO:0000256" key="1">
    <source>
        <dbReference type="SAM" id="MobiDB-lite"/>
    </source>
</evidence>
<name>A0A5N6TD40_ASPAV</name>
<organism evidence="2 3">
    <name type="scientific">Aspergillus avenaceus</name>
    <dbReference type="NCBI Taxonomy" id="36643"/>
    <lineage>
        <taxon>Eukaryota</taxon>
        <taxon>Fungi</taxon>
        <taxon>Dikarya</taxon>
        <taxon>Ascomycota</taxon>
        <taxon>Pezizomycotina</taxon>
        <taxon>Eurotiomycetes</taxon>
        <taxon>Eurotiomycetidae</taxon>
        <taxon>Eurotiales</taxon>
        <taxon>Aspergillaceae</taxon>
        <taxon>Aspergillus</taxon>
        <taxon>Aspergillus subgen. Circumdati</taxon>
    </lineage>
</organism>
<keyword evidence="3" id="KW-1185">Reference proteome</keyword>
<dbReference type="AlphaFoldDB" id="A0A5N6TD40"/>
<proteinExistence type="predicted"/>
<accession>A0A5N6TD40</accession>
<reference evidence="2 3" key="1">
    <citation type="submission" date="2019-04" db="EMBL/GenBank/DDBJ databases">
        <title>Friends and foes A comparative genomics study of 23 Aspergillus species from section Flavi.</title>
        <authorList>
            <consortium name="DOE Joint Genome Institute"/>
            <person name="Kjaerbolling I."/>
            <person name="Vesth T."/>
            <person name="Frisvad J.C."/>
            <person name="Nybo J.L."/>
            <person name="Theobald S."/>
            <person name="Kildgaard S."/>
            <person name="Isbrandt T."/>
            <person name="Kuo A."/>
            <person name="Sato A."/>
            <person name="Lyhne E.K."/>
            <person name="Kogle M.E."/>
            <person name="Wiebenga A."/>
            <person name="Kun R.S."/>
            <person name="Lubbers R.J."/>
            <person name="Makela M.R."/>
            <person name="Barry K."/>
            <person name="Chovatia M."/>
            <person name="Clum A."/>
            <person name="Daum C."/>
            <person name="Haridas S."/>
            <person name="He G."/>
            <person name="LaButti K."/>
            <person name="Lipzen A."/>
            <person name="Mondo S."/>
            <person name="Riley R."/>
            <person name="Salamov A."/>
            <person name="Simmons B.A."/>
            <person name="Magnuson J.K."/>
            <person name="Henrissat B."/>
            <person name="Mortensen U.H."/>
            <person name="Larsen T.O."/>
            <person name="Devries R.P."/>
            <person name="Grigoriev I.V."/>
            <person name="Machida M."/>
            <person name="Baker S.E."/>
            <person name="Andersen M.R."/>
        </authorList>
    </citation>
    <scope>NUCLEOTIDE SEQUENCE [LARGE SCALE GENOMIC DNA]</scope>
    <source>
        <strain evidence="2 3">IBT 18842</strain>
    </source>
</reference>
<feature type="region of interest" description="Disordered" evidence="1">
    <location>
        <begin position="32"/>
        <end position="72"/>
    </location>
</feature>
<dbReference type="EMBL" id="ML742670">
    <property type="protein sequence ID" value="KAE8144197.1"/>
    <property type="molecule type" value="Genomic_DNA"/>
</dbReference>
<protein>
    <submittedName>
        <fullName evidence="2">Uncharacterized protein</fullName>
    </submittedName>
</protein>
<evidence type="ECO:0000313" key="3">
    <source>
        <dbReference type="Proteomes" id="UP000325780"/>
    </source>
</evidence>
<dbReference type="OrthoDB" id="10647284at2759"/>